<dbReference type="GO" id="GO:0070004">
    <property type="term" value="F:cysteine-type exopeptidase activity"/>
    <property type="evidence" value="ECO:0007669"/>
    <property type="project" value="InterPro"/>
</dbReference>
<dbReference type="Pfam" id="PF03577">
    <property type="entry name" value="Peptidase_C69"/>
    <property type="match status" value="1"/>
</dbReference>
<dbReference type="Ensembl" id="ENSLLET00000040922.1">
    <property type="protein sequence ID" value="ENSLLEP00000039337.1"/>
    <property type="gene ID" value="ENSLLEG00000024926.1"/>
</dbReference>
<dbReference type="GeneTree" id="ENSGT00390000013474"/>
<organism evidence="3 4">
    <name type="scientific">Leptobrachium leishanense</name>
    <name type="common">Leishan spiny toad</name>
    <dbReference type="NCBI Taxonomy" id="445787"/>
    <lineage>
        <taxon>Eukaryota</taxon>
        <taxon>Metazoa</taxon>
        <taxon>Chordata</taxon>
        <taxon>Craniata</taxon>
        <taxon>Vertebrata</taxon>
        <taxon>Euteleostomi</taxon>
        <taxon>Amphibia</taxon>
        <taxon>Batrachia</taxon>
        <taxon>Anura</taxon>
        <taxon>Pelobatoidea</taxon>
        <taxon>Megophryidae</taxon>
        <taxon>Leptobrachium</taxon>
    </lineage>
</organism>
<dbReference type="PANTHER" id="PTHR12994">
    <property type="entry name" value="SECERNIN"/>
    <property type="match status" value="1"/>
</dbReference>
<dbReference type="AlphaFoldDB" id="A0A8C5WHX9"/>
<dbReference type="GO" id="GO:0016805">
    <property type="term" value="F:dipeptidase activity"/>
    <property type="evidence" value="ECO:0007669"/>
    <property type="project" value="InterPro"/>
</dbReference>
<comment type="similarity">
    <text evidence="1">Belongs to the peptidase C69 family. Secernin subfamily.</text>
</comment>
<reference evidence="3" key="2">
    <citation type="submission" date="2025-09" db="UniProtKB">
        <authorList>
            <consortium name="Ensembl"/>
        </authorList>
    </citation>
    <scope>IDENTIFICATION</scope>
</reference>
<dbReference type="FunFam" id="3.60.60.10:FF:000001">
    <property type="entry name" value="Secernin 1"/>
    <property type="match status" value="1"/>
</dbReference>
<evidence type="ECO:0000256" key="2">
    <source>
        <dbReference type="ARBA" id="ARBA00040986"/>
    </source>
</evidence>
<keyword evidence="4" id="KW-1185">Reference proteome</keyword>
<evidence type="ECO:0000313" key="3">
    <source>
        <dbReference type="Ensembl" id="ENSLLEP00000039337.1"/>
    </source>
</evidence>
<protein>
    <recommendedName>
        <fullName evidence="2">Secernin-2</fullName>
    </recommendedName>
</protein>
<accession>A0A8C5WHX9</accession>
<name>A0A8C5WHX9_9ANUR</name>
<dbReference type="Proteomes" id="UP000694569">
    <property type="component" value="Unplaced"/>
</dbReference>
<dbReference type="InterPro" id="IPR005322">
    <property type="entry name" value="Peptidase_C69"/>
</dbReference>
<evidence type="ECO:0000256" key="1">
    <source>
        <dbReference type="ARBA" id="ARBA00005705"/>
    </source>
</evidence>
<evidence type="ECO:0000313" key="4">
    <source>
        <dbReference type="Proteomes" id="UP000694569"/>
    </source>
</evidence>
<reference evidence="3" key="1">
    <citation type="submission" date="2025-08" db="UniProtKB">
        <authorList>
            <consortium name="Ensembl"/>
        </authorList>
    </citation>
    <scope>IDENTIFICATION</scope>
</reference>
<dbReference type="PANTHER" id="PTHR12994:SF18">
    <property type="entry name" value="SECERNIN-3"/>
    <property type="match status" value="1"/>
</dbReference>
<sequence>MFSWTHYYILQRTISWEDGTTNINNAFYRSCTVMEPCSCDTFVALPPATVDNRIIFGKNSDRPSDEVQEIVFFPEESYEKGEKLECTYIEIEQVEKTYAVILSRPSWLWGAEMGANEFGVCIGNEAVWGKEEIDDTEALLGMDLVRLGLERGNTAESALDVIVSLLEKYGQGGNCNEDSAPFTYHNGFLIADRKEAWILETAGPYWAAEKVEDGIKNISNNLSITTKIDHEHPGMRDHAKQKGWWDGKLEFNFAAMYSYFNPSRSSSCGDRFSEGYKLLRKHKGNMTAETMMGILSDKKSGINMEGGFLTTGSMVSILPQDPSQPCCHFFTGTPDPARSVFKPFIFMPQIQPFVKTVSPCFGPDDPVKQRPRFRTKPDRRHSLYKKHEIALRTMGKETLAKMKTLEKEKLEEIEAVLKNPNADRSTLALVFSGCVEEEMKIYQ</sequence>
<dbReference type="Gene3D" id="3.60.60.10">
    <property type="entry name" value="Penicillin V Acylase, Chain A"/>
    <property type="match status" value="1"/>
</dbReference>
<dbReference type="OrthoDB" id="5175656at2759"/>
<dbReference type="GO" id="GO:0006508">
    <property type="term" value="P:proteolysis"/>
    <property type="evidence" value="ECO:0007669"/>
    <property type="project" value="InterPro"/>
</dbReference>
<proteinExistence type="inferred from homology"/>